<dbReference type="InterPro" id="IPR005152">
    <property type="entry name" value="Lipase_secreted"/>
</dbReference>
<accession>A0A0D2DTY9</accession>
<dbReference type="AlphaFoldDB" id="A0A0D2DTY9"/>
<name>A0A0D2DTY9_9EURO</name>
<dbReference type="Proteomes" id="UP000053342">
    <property type="component" value="Unassembled WGS sequence"/>
</dbReference>
<protein>
    <recommendedName>
        <fullName evidence="2">AB hydrolase-1 domain-containing protein</fullName>
    </recommendedName>
</protein>
<dbReference type="GO" id="GO:0004806">
    <property type="term" value="F:triacylglycerol lipase activity"/>
    <property type="evidence" value="ECO:0007669"/>
    <property type="project" value="InterPro"/>
</dbReference>
<reference evidence="3 4" key="1">
    <citation type="submission" date="2015-01" db="EMBL/GenBank/DDBJ databases">
        <title>The Genome Sequence of Exophiala oligosperma CBS72588.</title>
        <authorList>
            <consortium name="The Broad Institute Genomics Platform"/>
            <person name="Cuomo C."/>
            <person name="de Hoog S."/>
            <person name="Gorbushina A."/>
            <person name="Stielow B."/>
            <person name="Teixiera M."/>
            <person name="Abouelleil A."/>
            <person name="Chapman S.B."/>
            <person name="Priest M."/>
            <person name="Young S.K."/>
            <person name="Wortman J."/>
            <person name="Nusbaum C."/>
            <person name="Birren B."/>
        </authorList>
    </citation>
    <scope>NUCLEOTIDE SEQUENCE [LARGE SCALE GENOMIC DNA]</scope>
    <source>
        <strain evidence="3 4">CBS 72588</strain>
    </source>
</reference>
<dbReference type="Pfam" id="PF12697">
    <property type="entry name" value="Abhydrolase_6"/>
    <property type="match status" value="1"/>
</dbReference>
<dbReference type="GO" id="GO:0016042">
    <property type="term" value="P:lipid catabolic process"/>
    <property type="evidence" value="ECO:0007669"/>
    <property type="project" value="InterPro"/>
</dbReference>
<dbReference type="PANTHER" id="PTHR34853:SF1">
    <property type="entry name" value="LIPASE 5"/>
    <property type="match status" value="1"/>
</dbReference>
<dbReference type="EMBL" id="KN847340">
    <property type="protein sequence ID" value="KIW39069.1"/>
    <property type="molecule type" value="Genomic_DNA"/>
</dbReference>
<dbReference type="OrthoDB" id="5382058at2759"/>
<sequence>MTIRWRSALLTVLALSGIISAANITSSTTCDAQCQSLSATASSWESDQHADPDYSFYTIPSNFSANLAPGSLLHVEEATNLSVYSVPSGLSMSRIIYTTTDQNGTILPASAYVLWPYAPLAAPGIQDTQYPLVAWAHGTSGVLKACAPSNYRNLQYHFMVPFLLALQGMAVVAPDYAGLGFDSLPSGKPIGHPWLNGPAQAMNLADAITAVRKAFPTELPPTGPFVAMGHSQGGGAAWSFAEQLVMKPIPGYQGTVAIAPPTRTFDLLAQAMLNSTQPWAQTLLSQQPSLVHAVTAVFPAYNDSGMTPLAYDRFHNVLEPLQGCLPTVSEVFADVPLNQLTRAGWNNDSSVERYAAMSETGRKKFKGPLLVLAGEDDLVVPLFTVDSAVNDTCTMLSQQKWNESLQMVTYSAMNHFPTIQASEMRWLTWVKDRFAGKQIPSSGCVRNSVKGLKTDSTYQSLGPNFLELWASPNEAWKLAL</sequence>
<dbReference type="HOGENOM" id="CLU_029538_1_1_1"/>
<feature type="domain" description="AB hydrolase-1" evidence="2">
    <location>
        <begin position="137"/>
        <end position="419"/>
    </location>
</feature>
<proteinExistence type="predicted"/>
<keyword evidence="4" id="KW-1185">Reference proteome</keyword>
<evidence type="ECO:0000256" key="1">
    <source>
        <dbReference type="SAM" id="SignalP"/>
    </source>
</evidence>
<evidence type="ECO:0000313" key="4">
    <source>
        <dbReference type="Proteomes" id="UP000053342"/>
    </source>
</evidence>
<dbReference type="RefSeq" id="XP_016259285.1">
    <property type="nucleotide sequence ID" value="XM_016410263.1"/>
</dbReference>
<dbReference type="InterPro" id="IPR029058">
    <property type="entry name" value="AB_hydrolase_fold"/>
</dbReference>
<feature type="signal peptide" evidence="1">
    <location>
        <begin position="1"/>
        <end position="21"/>
    </location>
</feature>
<organism evidence="3 4">
    <name type="scientific">Exophiala oligosperma</name>
    <dbReference type="NCBI Taxonomy" id="215243"/>
    <lineage>
        <taxon>Eukaryota</taxon>
        <taxon>Fungi</taxon>
        <taxon>Dikarya</taxon>
        <taxon>Ascomycota</taxon>
        <taxon>Pezizomycotina</taxon>
        <taxon>Eurotiomycetes</taxon>
        <taxon>Chaetothyriomycetidae</taxon>
        <taxon>Chaetothyriales</taxon>
        <taxon>Herpotrichiellaceae</taxon>
        <taxon>Exophiala</taxon>
    </lineage>
</organism>
<dbReference type="PIRSF" id="PIRSF029171">
    <property type="entry name" value="Esterase_LipA"/>
    <property type="match status" value="1"/>
</dbReference>
<gene>
    <name evidence="3" type="ORF">PV06_08881</name>
</gene>
<keyword evidence="1" id="KW-0732">Signal</keyword>
<dbReference type="VEuPathDB" id="FungiDB:PV06_08881"/>
<dbReference type="Gene3D" id="3.40.50.1820">
    <property type="entry name" value="alpha/beta hydrolase"/>
    <property type="match status" value="2"/>
</dbReference>
<feature type="chain" id="PRO_5002240685" description="AB hydrolase-1 domain-containing protein" evidence="1">
    <location>
        <begin position="22"/>
        <end position="480"/>
    </location>
</feature>
<dbReference type="PANTHER" id="PTHR34853">
    <property type="match status" value="1"/>
</dbReference>
<evidence type="ECO:0000259" key="2">
    <source>
        <dbReference type="Pfam" id="PF12697"/>
    </source>
</evidence>
<evidence type="ECO:0000313" key="3">
    <source>
        <dbReference type="EMBL" id="KIW39069.1"/>
    </source>
</evidence>
<dbReference type="GeneID" id="27360955"/>
<dbReference type="InterPro" id="IPR000073">
    <property type="entry name" value="AB_hydrolase_1"/>
</dbReference>
<dbReference type="SUPFAM" id="SSF53474">
    <property type="entry name" value="alpha/beta-Hydrolases"/>
    <property type="match status" value="1"/>
</dbReference>